<proteinExistence type="predicted"/>
<dbReference type="AlphaFoldDB" id="A0AAU2ACD0"/>
<organism evidence="1">
    <name type="scientific">Streptomyces sp. NBC_00093</name>
    <dbReference type="NCBI Taxonomy" id="2975649"/>
    <lineage>
        <taxon>Bacteria</taxon>
        <taxon>Bacillati</taxon>
        <taxon>Actinomycetota</taxon>
        <taxon>Actinomycetes</taxon>
        <taxon>Kitasatosporales</taxon>
        <taxon>Streptomycetaceae</taxon>
        <taxon>Streptomyces</taxon>
    </lineage>
</organism>
<name>A0AAU2ACD0_9ACTN</name>
<reference evidence="1" key="1">
    <citation type="submission" date="2022-10" db="EMBL/GenBank/DDBJ databases">
        <title>The complete genomes of actinobacterial strains from the NBC collection.</title>
        <authorList>
            <person name="Joergensen T.S."/>
            <person name="Alvarez Arevalo M."/>
            <person name="Sterndorff E.B."/>
            <person name="Faurdal D."/>
            <person name="Vuksanovic O."/>
            <person name="Mourched A.-S."/>
            <person name="Charusanti P."/>
            <person name="Shaw S."/>
            <person name="Blin K."/>
            <person name="Weber T."/>
        </authorList>
    </citation>
    <scope>NUCLEOTIDE SEQUENCE</scope>
    <source>
        <strain evidence="1">NBC_00093</strain>
    </source>
</reference>
<accession>A0AAU2ACD0</accession>
<evidence type="ECO:0000313" key="1">
    <source>
        <dbReference type="EMBL" id="WTT21379.1"/>
    </source>
</evidence>
<sequence>MVVHAPPLAGAVSGFGDLLYTVKEVLRNQGLVTAFELFVLVGDPAAVVVVAENAVQPVGGDPAFFGMSRVARHAQPTVVQLLGHLFYGVLTSGVQLERQADERAAYRVDDDGANLAIIDDLNGVQVADRGAGDCAAVLCLLPHLVLDVLGALAGGVLIDHGQHAVQHAAGGGVVDVLLHRRDQPDAELLQGGDHDRVIQPVPGEAAEHVDDHVAHVGVFAQVGNHRLELGALVDRCCRPPGIDELCCFCGAEFNTPLMNLFALRRD</sequence>
<gene>
    <name evidence="1" type="ORF">OHA22_40550</name>
</gene>
<protein>
    <submittedName>
        <fullName evidence="1">Uncharacterized protein</fullName>
    </submittedName>
</protein>
<dbReference type="EMBL" id="CP108222">
    <property type="protein sequence ID" value="WTT21379.1"/>
    <property type="molecule type" value="Genomic_DNA"/>
</dbReference>